<evidence type="ECO:0000313" key="2">
    <source>
        <dbReference type="EMBL" id="KAG7310240.1"/>
    </source>
</evidence>
<dbReference type="EMBL" id="JAHIBW010000006">
    <property type="protein sequence ID" value="KAG7310240.1"/>
    <property type="molecule type" value="Genomic_DNA"/>
</dbReference>
<dbReference type="InterPro" id="IPR043502">
    <property type="entry name" value="DNA/RNA_pol_sf"/>
</dbReference>
<keyword evidence="3" id="KW-1185">Reference proteome</keyword>
<evidence type="ECO:0000313" key="3">
    <source>
        <dbReference type="Proteomes" id="UP000823941"/>
    </source>
</evidence>
<protein>
    <recommendedName>
        <fullName evidence="1">Reverse transcriptase domain-containing protein</fullName>
    </recommendedName>
</protein>
<comment type="caution">
    <text evidence="2">The sequence shown here is derived from an EMBL/GenBank/DDBJ whole genome shotgun (WGS) entry which is preliminary data.</text>
</comment>
<feature type="domain" description="Reverse transcriptase" evidence="1">
    <location>
        <begin position="1"/>
        <end position="189"/>
    </location>
</feature>
<gene>
    <name evidence="2" type="ORF">JYU34_004798</name>
</gene>
<dbReference type="Proteomes" id="UP000823941">
    <property type="component" value="Chromosome 6"/>
</dbReference>
<dbReference type="SUPFAM" id="SSF56672">
    <property type="entry name" value="DNA/RNA polymerases"/>
    <property type="match status" value="1"/>
</dbReference>
<sequence length="383" mass="43962">MYRYFLDIAKAFDTVSIPILLKKLELIGIRGLQHQLFTDYLSNRQQRIKIGSFVSDPLPMVFGVPQGSILGPTLFLIYINGLCSLKLRNCKIVTFADDTALLFQGESWDQTHEFAQSGFDAVSNWLRGNSLSLNSDKTKYICFSISSIDRPINALMSHSSLCLSNGIPNNCSCIDLQCVSSIKYLGIIIDNRLTFKEHIDLLSRRIRKLIAIFKNLRYVAEGKLLKTIYFALCQSLLQYCIGSWGGAAKTTMLVLERAQRAVLKTATGRPFRYPTEELFKNCQVLTVRQLFIKQIIMNKHKTSTFDGESYLSQRRKDKIFPTISCNTEFAYRFPFYLDSVLYNRISKFIEIYPLSLQECKIKLTSWLQTLNYNKTEELLLTVK</sequence>
<evidence type="ECO:0000259" key="1">
    <source>
        <dbReference type="PROSITE" id="PS50878"/>
    </source>
</evidence>
<accession>A0ABQ7QYV2</accession>
<organism evidence="2 3">
    <name type="scientific">Plutella xylostella</name>
    <name type="common">Diamondback moth</name>
    <name type="synonym">Plutella maculipennis</name>
    <dbReference type="NCBI Taxonomy" id="51655"/>
    <lineage>
        <taxon>Eukaryota</taxon>
        <taxon>Metazoa</taxon>
        <taxon>Ecdysozoa</taxon>
        <taxon>Arthropoda</taxon>
        <taxon>Hexapoda</taxon>
        <taxon>Insecta</taxon>
        <taxon>Pterygota</taxon>
        <taxon>Neoptera</taxon>
        <taxon>Endopterygota</taxon>
        <taxon>Lepidoptera</taxon>
        <taxon>Glossata</taxon>
        <taxon>Ditrysia</taxon>
        <taxon>Yponomeutoidea</taxon>
        <taxon>Plutellidae</taxon>
        <taxon>Plutella</taxon>
    </lineage>
</organism>
<proteinExistence type="predicted"/>
<dbReference type="Pfam" id="PF00078">
    <property type="entry name" value="RVT_1"/>
    <property type="match status" value="1"/>
</dbReference>
<dbReference type="PROSITE" id="PS50878">
    <property type="entry name" value="RT_POL"/>
    <property type="match status" value="1"/>
</dbReference>
<name>A0ABQ7QYV2_PLUXY</name>
<reference evidence="2 3" key="1">
    <citation type="submission" date="2021-06" db="EMBL/GenBank/DDBJ databases">
        <title>A haploid diamondback moth (Plutella xylostella L.) genome assembly resolves 31 chromosomes and identifies a diamide resistance mutation.</title>
        <authorList>
            <person name="Ward C.M."/>
            <person name="Perry K.D."/>
            <person name="Baker G."/>
            <person name="Powis K."/>
            <person name="Heckel D.G."/>
            <person name="Baxter S.W."/>
        </authorList>
    </citation>
    <scope>NUCLEOTIDE SEQUENCE [LARGE SCALE GENOMIC DNA]</scope>
    <source>
        <strain evidence="2 3">LV</strain>
        <tissue evidence="2">Single pupa</tissue>
    </source>
</reference>
<dbReference type="InterPro" id="IPR000477">
    <property type="entry name" value="RT_dom"/>
</dbReference>
<dbReference type="PANTHER" id="PTHR33332">
    <property type="entry name" value="REVERSE TRANSCRIPTASE DOMAIN-CONTAINING PROTEIN"/>
    <property type="match status" value="1"/>
</dbReference>